<dbReference type="SUPFAM" id="SSF51735">
    <property type="entry name" value="NAD(P)-binding Rossmann-fold domains"/>
    <property type="match status" value="1"/>
</dbReference>
<evidence type="ECO:0000259" key="2">
    <source>
        <dbReference type="SMART" id="SM00822"/>
    </source>
</evidence>
<proteinExistence type="inferred from homology"/>
<dbReference type="EMBL" id="JBHSDI010000001">
    <property type="protein sequence ID" value="MFC4257719.1"/>
    <property type="molecule type" value="Genomic_DNA"/>
</dbReference>
<dbReference type="RefSeq" id="WP_379884969.1">
    <property type="nucleotide sequence ID" value="NZ_JBHSDI010000001.1"/>
</dbReference>
<dbReference type="SMART" id="SM00822">
    <property type="entry name" value="PKS_KR"/>
    <property type="match status" value="1"/>
</dbReference>
<evidence type="ECO:0000313" key="4">
    <source>
        <dbReference type="Proteomes" id="UP001595798"/>
    </source>
</evidence>
<comment type="similarity">
    <text evidence="1">Belongs to the short-chain dehydrogenases/reductases (SDR) family.</text>
</comment>
<name>A0ABV8QEE8_9GAMM</name>
<keyword evidence="4" id="KW-1185">Reference proteome</keyword>
<dbReference type="InterPro" id="IPR036291">
    <property type="entry name" value="NAD(P)-bd_dom_sf"/>
</dbReference>
<reference evidence="4" key="1">
    <citation type="journal article" date="2019" name="Int. J. Syst. Evol. Microbiol.">
        <title>The Global Catalogue of Microorganisms (GCM) 10K type strain sequencing project: providing services to taxonomists for standard genome sequencing and annotation.</title>
        <authorList>
            <consortium name="The Broad Institute Genomics Platform"/>
            <consortium name="The Broad Institute Genome Sequencing Center for Infectious Disease"/>
            <person name="Wu L."/>
            <person name="Ma J."/>
        </authorList>
    </citation>
    <scope>NUCLEOTIDE SEQUENCE [LARGE SCALE GENOMIC DNA]</scope>
    <source>
        <strain evidence="4">CECT 7297</strain>
    </source>
</reference>
<evidence type="ECO:0000256" key="1">
    <source>
        <dbReference type="ARBA" id="ARBA00006484"/>
    </source>
</evidence>
<dbReference type="Gene3D" id="3.40.50.720">
    <property type="entry name" value="NAD(P)-binding Rossmann-like Domain"/>
    <property type="match status" value="1"/>
</dbReference>
<protein>
    <submittedName>
        <fullName evidence="3">Saccharopine dehydrogenase</fullName>
    </submittedName>
</protein>
<dbReference type="Proteomes" id="UP001595798">
    <property type="component" value="Unassembled WGS sequence"/>
</dbReference>
<gene>
    <name evidence="3" type="ORF">ACFOZ5_01600</name>
</gene>
<sequence>MTHSPAKHVLILGGYGEAGYRLARLLGEDFQGHITLAGRSPDKGRESAACLQALPGNHAYFHALTIDLSTIEAAAGCPKGCDLVIVACPLSDRSLGALIEGCIRHSTDFIDLAPMAAKARIFAEWADTIKSGKSRFILDAGANPGLPGWLVRYATSRHPAANSLKLWGRYRSDRIGWDGVGDILDEVGNQGWRYRRGWRKVPGWDMRAHRFPGGLGCGVCVPIHLQELSDLPDQLGLERFSFYHAGLNPVTDTLMTLERFGLLHLLSPGTRQSLFFHAMRRFSHPPFGLALVAELEYDGETLEMSLWHRDLYQATAVPTVLMARMLLSDPTLRPNYGFLGFWAMQHSDFGGALKQHDFHLDEADRLGDQPAQPG</sequence>
<feature type="domain" description="Ketoreductase" evidence="2">
    <location>
        <begin position="7"/>
        <end position="170"/>
    </location>
</feature>
<comment type="caution">
    <text evidence="3">The sequence shown here is derived from an EMBL/GenBank/DDBJ whole genome shotgun (WGS) entry which is preliminary data.</text>
</comment>
<dbReference type="InterPro" id="IPR057326">
    <property type="entry name" value="KR_dom"/>
</dbReference>
<organism evidence="3 4">
    <name type="scientific">Marinobacter lacisalsi</name>
    <dbReference type="NCBI Taxonomy" id="475979"/>
    <lineage>
        <taxon>Bacteria</taxon>
        <taxon>Pseudomonadati</taxon>
        <taxon>Pseudomonadota</taxon>
        <taxon>Gammaproteobacteria</taxon>
        <taxon>Pseudomonadales</taxon>
        <taxon>Marinobacteraceae</taxon>
        <taxon>Marinobacter</taxon>
    </lineage>
</organism>
<evidence type="ECO:0000313" key="3">
    <source>
        <dbReference type="EMBL" id="MFC4257719.1"/>
    </source>
</evidence>
<accession>A0ABV8QEE8</accession>